<feature type="domain" description="EamA" evidence="2">
    <location>
        <begin position="3"/>
        <end position="131"/>
    </location>
</feature>
<keyword evidence="1" id="KW-0812">Transmembrane</keyword>
<dbReference type="EMBL" id="CP073587">
    <property type="protein sequence ID" value="QUN07487.1"/>
    <property type="molecule type" value="Genomic_DNA"/>
</dbReference>
<dbReference type="PANTHER" id="PTHR22911">
    <property type="entry name" value="ACYL-MALONYL CONDENSING ENZYME-RELATED"/>
    <property type="match status" value="1"/>
</dbReference>
<dbReference type="PANTHER" id="PTHR22911:SF134">
    <property type="entry name" value="DMT FAMILY TRANSPORTER"/>
    <property type="match status" value="1"/>
</dbReference>
<dbReference type="Gene3D" id="1.10.3730.20">
    <property type="match status" value="1"/>
</dbReference>
<name>A0ABX7YXD2_9GAMM</name>
<feature type="transmembrane region" description="Helical" evidence="1">
    <location>
        <begin position="91"/>
        <end position="108"/>
    </location>
</feature>
<keyword evidence="1" id="KW-1133">Transmembrane helix</keyword>
<keyword evidence="1" id="KW-0472">Membrane</keyword>
<feature type="transmembrane region" description="Helical" evidence="1">
    <location>
        <begin position="115"/>
        <end position="138"/>
    </location>
</feature>
<accession>A0ABX7YXD2</accession>
<dbReference type="Pfam" id="PF00892">
    <property type="entry name" value="EamA"/>
    <property type="match status" value="2"/>
</dbReference>
<keyword evidence="4" id="KW-1185">Reference proteome</keyword>
<feature type="transmembrane region" description="Helical" evidence="1">
    <location>
        <begin position="60"/>
        <end position="85"/>
    </location>
</feature>
<protein>
    <submittedName>
        <fullName evidence="3">DMT family transporter</fullName>
    </submittedName>
</protein>
<dbReference type="InterPro" id="IPR000620">
    <property type="entry name" value="EamA_dom"/>
</dbReference>
<evidence type="ECO:0000313" key="3">
    <source>
        <dbReference type="EMBL" id="QUN07487.1"/>
    </source>
</evidence>
<organism evidence="3 4">
    <name type="scientific">Shewanella yunxiaonensis</name>
    <dbReference type="NCBI Taxonomy" id="2829809"/>
    <lineage>
        <taxon>Bacteria</taxon>
        <taxon>Pseudomonadati</taxon>
        <taxon>Pseudomonadota</taxon>
        <taxon>Gammaproteobacteria</taxon>
        <taxon>Alteromonadales</taxon>
        <taxon>Shewanellaceae</taxon>
        <taxon>Shewanella</taxon>
    </lineage>
</organism>
<sequence length="302" mass="33603">MSTTVIFWGVMPIALKLSAEFIDPVTLTWFRFGVAFVVTLLQQWWMGGLAEFTRLRRRDWVKLGLAALLLIGNYVTFVLALKYLAPGTVQLNFQTSSFFLALGGVLFFGERFSRIQLLCFSALAVGMLLFFNPFLAGASGGGKVLLGVAIVQLSVISWVSYALLQKSLGQRLSPVNVLLFIYGFSVPVLLPFAHLQPFMVMSSDQWWIAIFCAVSTLVAYGCFGQAMKYWPAAQVGALMTLTPVLSFLATDLVVQLGWWQNSFASSHLNLLSKMGVVLIVMSVMLVQLLPHWQQRQLRCPQN</sequence>
<feature type="transmembrane region" description="Helical" evidence="1">
    <location>
        <begin position="144"/>
        <end position="164"/>
    </location>
</feature>
<gene>
    <name evidence="3" type="ORF">KDN34_02035</name>
</gene>
<feature type="domain" description="EamA" evidence="2">
    <location>
        <begin position="146"/>
        <end position="285"/>
    </location>
</feature>
<proteinExistence type="predicted"/>
<dbReference type="Proteomes" id="UP000679575">
    <property type="component" value="Chromosome"/>
</dbReference>
<evidence type="ECO:0000256" key="1">
    <source>
        <dbReference type="SAM" id="Phobius"/>
    </source>
</evidence>
<dbReference type="InterPro" id="IPR037185">
    <property type="entry name" value="EmrE-like"/>
</dbReference>
<feature type="transmembrane region" description="Helical" evidence="1">
    <location>
        <begin position="235"/>
        <end position="258"/>
    </location>
</feature>
<evidence type="ECO:0000313" key="4">
    <source>
        <dbReference type="Proteomes" id="UP000679575"/>
    </source>
</evidence>
<feature type="transmembrane region" description="Helical" evidence="1">
    <location>
        <begin position="270"/>
        <end position="289"/>
    </location>
</feature>
<evidence type="ECO:0000259" key="2">
    <source>
        <dbReference type="Pfam" id="PF00892"/>
    </source>
</evidence>
<feature type="transmembrane region" description="Helical" evidence="1">
    <location>
        <begin position="206"/>
        <end position="223"/>
    </location>
</feature>
<reference evidence="3 4" key="1">
    <citation type="submission" date="2021-04" db="EMBL/GenBank/DDBJ databases">
        <title>Novel species identification of genus Shewanella.</title>
        <authorList>
            <person name="Liu G."/>
        </authorList>
    </citation>
    <scope>NUCLEOTIDE SEQUENCE [LARGE SCALE GENOMIC DNA]</scope>
    <source>
        <strain evidence="3 4">FJAT-54481</strain>
    </source>
</reference>
<feature type="transmembrane region" description="Helical" evidence="1">
    <location>
        <begin position="29"/>
        <end position="48"/>
    </location>
</feature>
<feature type="transmembrane region" description="Helical" evidence="1">
    <location>
        <begin position="176"/>
        <end position="194"/>
    </location>
</feature>
<dbReference type="SUPFAM" id="SSF103481">
    <property type="entry name" value="Multidrug resistance efflux transporter EmrE"/>
    <property type="match status" value="2"/>
</dbReference>